<dbReference type="Proteomes" id="UP000005510">
    <property type="component" value="Unassembled WGS sequence"/>
</dbReference>
<protein>
    <submittedName>
        <fullName evidence="1">Uncharacterized protein</fullName>
    </submittedName>
</protein>
<dbReference type="HOGENOM" id="CLU_3120802_0_0_10"/>
<evidence type="ECO:0000313" key="1">
    <source>
        <dbReference type="EMBL" id="EEC98211.1"/>
    </source>
</evidence>
<name>B7B5T4_9BACT</name>
<reference evidence="1 2" key="2">
    <citation type="submission" date="2008-10" db="EMBL/GenBank/DDBJ databases">
        <authorList>
            <person name="Fulton L."/>
            <person name="Clifton S."/>
            <person name="Fulton B."/>
            <person name="Xu J."/>
            <person name="Minx P."/>
            <person name="Pepin K.H."/>
            <person name="Johnson M."/>
            <person name="Bhonagiri V."/>
            <person name="Nash W.E."/>
            <person name="Mardis E.R."/>
            <person name="Wilson R.K."/>
        </authorList>
    </citation>
    <scope>NUCLEOTIDE SEQUENCE [LARGE SCALE GENOMIC DNA]</scope>
    <source>
        <strain evidence="1 2">DSM 18315</strain>
    </source>
</reference>
<gene>
    <name evidence="1" type="ORF">PRABACTJOHN_00378</name>
</gene>
<reference evidence="1 2" key="1">
    <citation type="submission" date="2008-10" db="EMBL/GenBank/DDBJ databases">
        <title>Draft genome sequence of Parabacteroides johnsonii (DSM 18315).</title>
        <authorList>
            <person name="Sudarsanam P."/>
            <person name="Ley R."/>
            <person name="Guruge J."/>
            <person name="Turnbaugh P.J."/>
            <person name="Mahowald M."/>
            <person name="Liep D."/>
            <person name="Gordon J."/>
        </authorList>
    </citation>
    <scope>NUCLEOTIDE SEQUENCE [LARGE SCALE GENOMIC DNA]</scope>
    <source>
        <strain evidence="1 2">DSM 18315</strain>
    </source>
</reference>
<evidence type="ECO:0000313" key="2">
    <source>
        <dbReference type="Proteomes" id="UP000005510"/>
    </source>
</evidence>
<accession>B7B5T4</accession>
<dbReference type="AlphaFoldDB" id="B7B5T4"/>
<comment type="caution">
    <text evidence="1">The sequence shown here is derived from an EMBL/GenBank/DDBJ whole genome shotgun (WGS) entry which is preliminary data.</text>
</comment>
<proteinExistence type="predicted"/>
<sequence length="50" mass="6070">MLVVFKLYRLHSKTVNFNTYMPFLHWKKYIPASKNIPLSHIKPFYPYAIL</sequence>
<dbReference type="EMBL" id="ABYH01000032">
    <property type="protein sequence ID" value="EEC98211.1"/>
    <property type="molecule type" value="Genomic_DNA"/>
</dbReference>
<organism evidence="1 2">
    <name type="scientific">Parabacteroides johnsonii DSM 18315</name>
    <dbReference type="NCBI Taxonomy" id="537006"/>
    <lineage>
        <taxon>Bacteria</taxon>
        <taxon>Pseudomonadati</taxon>
        <taxon>Bacteroidota</taxon>
        <taxon>Bacteroidia</taxon>
        <taxon>Bacteroidales</taxon>
        <taxon>Tannerellaceae</taxon>
        <taxon>Parabacteroides</taxon>
    </lineage>
</organism>